<reference evidence="2" key="1">
    <citation type="submission" date="2022-10" db="EMBL/GenBank/DDBJ databases">
        <title>Chitinophaga sp. nov., isolated from soil.</title>
        <authorList>
            <person name="Jeon C.O."/>
        </authorList>
    </citation>
    <scope>NUCLEOTIDE SEQUENCE</scope>
    <source>
        <strain evidence="2">R8</strain>
    </source>
</reference>
<dbReference type="PANTHER" id="PTHR34846">
    <property type="entry name" value="4-CARBOXYMUCONOLACTONE DECARBOXYLASE FAMILY PROTEIN (AFU_ORTHOLOGUE AFUA_6G11590)"/>
    <property type="match status" value="1"/>
</dbReference>
<protein>
    <submittedName>
        <fullName evidence="2">Carboxymuconolactone decarboxylase family protein</fullName>
    </submittedName>
</protein>
<keyword evidence="3" id="KW-1185">Reference proteome</keyword>
<evidence type="ECO:0000313" key="3">
    <source>
        <dbReference type="Proteomes" id="UP001162741"/>
    </source>
</evidence>
<proteinExistence type="predicted"/>
<dbReference type="PANTHER" id="PTHR34846:SF10">
    <property type="entry name" value="CYTOPLASMIC PROTEIN"/>
    <property type="match status" value="1"/>
</dbReference>
<dbReference type="InterPro" id="IPR003779">
    <property type="entry name" value="CMD-like"/>
</dbReference>
<feature type="domain" description="Carboxymuconolactone decarboxylase-like" evidence="1">
    <location>
        <begin position="19"/>
        <end position="94"/>
    </location>
</feature>
<dbReference type="Pfam" id="PF02627">
    <property type="entry name" value="CMD"/>
    <property type="match status" value="1"/>
</dbReference>
<dbReference type="EMBL" id="CP107006">
    <property type="protein sequence ID" value="UYQ91246.1"/>
    <property type="molecule type" value="Genomic_DNA"/>
</dbReference>
<organism evidence="2 3">
    <name type="scientific">Chitinophaga horti</name>
    <dbReference type="NCBI Taxonomy" id="2920382"/>
    <lineage>
        <taxon>Bacteria</taxon>
        <taxon>Pseudomonadati</taxon>
        <taxon>Bacteroidota</taxon>
        <taxon>Chitinophagia</taxon>
        <taxon>Chitinophagales</taxon>
        <taxon>Chitinophagaceae</taxon>
        <taxon>Chitinophaga</taxon>
    </lineage>
</organism>
<evidence type="ECO:0000313" key="2">
    <source>
        <dbReference type="EMBL" id="UYQ91246.1"/>
    </source>
</evidence>
<dbReference type="RefSeq" id="WP_264279714.1">
    <property type="nucleotide sequence ID" value="NZ_CP107006.1"/>
</dbReference>
<dbReference type="NCBIfam" id="TIGR00778">
    <property type="entry name" value="ahpD_dom"/>
    <property type="match status" value="1"/>
</dbReference>
<dbReference type="SUPFAM" id="SSF69118">
    <property type="entry name" value="AhpD-like"/>
    <property type="match status" value="1"/>
</dbReference>
<dbReference type="Gene3D" id="1.20.1290.10">
    <property type="entry name" value="AhpD-like"/>
    <property type="match status" value="1"/>
</dbReference>
<sequence>MTTRISYQDVNKGFADGLMKSGMYIKKSTLDPLLLELLHYRVSQINGCAYCLDMGHKEAMAKGELQERLHGLAAWREFSWYTEQERVALAYAEALTNASSQDIEDALFAQLQQFFTLAEIADLALAVSLTNVWNRINKTFRPVAGSYQVGQYA</sequence>
<dbReference type="InterPro" id="IPR029032">
    <property type="entry name" value="AhpD-like"/>
</dbReference>
<dbReference type="Proteomes" id="UP001162741">
    <property type="component" value="Chromosome"/>
</dbReference>
<gene>
    <name evidence="2" type="ORF">MKQ68_14220</name>
</gene>
<name>A0ABY6IVL8_9BACT</name>
<accession>A0ABY6IVL8</accession>
<dbReference type="InterPro" id="IPR004675">
    <property type="entry name" value="AhpD_core"/>
</dbReference>
<evidence type="ECO:0000259" key="1">
    <source>
        <dbReference type="Pfam" id="PF02627"/>
    </source>
</evidence>